<organism evidence="2 3">
    <name type="scientific">Ralstonia holmesii</name>
    <dbReference type="NCBI Taxonomy" id="3058602"/>
    <lineage>
        <taxon>Bacteria</taxon>
        <taxon>Pseudomonadati</taxon>
        <taxon>Pseudomonadota</taxon>
        <taxon>Betaproteobacteria</taxon>
        <taxon>Burkholderiales</taxon>
        <taxon>Burkholderiaceae</taxon>
        <taxon>Ralstonia</taxon>
    </lineage>
</organism>
<reference evidence="2 3" key="1">
    <citation type="submission" date="2023-07" db="EMBL/GenBank/DDBJ databases">
        <authorList>
            <person name="Peeters C."/>
        </authorList>
    </citation>
    <scope>NUCLEOTIDE SEQUENCE [LARGE SCALE GENOMIC DNA]</scope>
    <source>
        <strain evidence="2 3">LMG 18096</strain>
    </source>
</reference>
<feature type="domain" description="DUF4123" evidence="1">
    <location>
        <begin position="30"/>
        <end position="153"/>
    </location>
</feature>
<comment type="caution">
    <text evidence="2">The sequence shown here is derived from an EMBL/GenBank/DDBJ whole genome shotgun (WGS) entry which is preliminary data.</text>
</comment>
<protein>
    <recommendedName>
        <fullName evidence="1">DUF4123 domain-containing protein</fullName>
    </recommendedName>
</protein>
<keyword evidence="3" id="KW-1185">Reference proteome</keyword>
<dbReference type="EMBL" id="CATZAT010000001">
    <property type="protein sequence ID" value="CAJ0773711.1"/>
    <property type="molecule type" value="Genomic_DNA"/>
</dbReference>
<accession>A0ABC8QBM9</accession>
<evidence type="ECO:0000259" key="1">
    <source>
        <dbReference type="Pfam" id="PF13503"/>
    </source>
</evidence>
<dbReference type="RefSeq" id="WP_316683019.1">
    <property type="nucleotide sequence ID" value="NZ_CATZAT010000001.1"/>
</dbReference>
<dbReference type="InterPro" id="IPR025391">
    <property type="entry name" value="DUF4123"/>
</dbReference>
<dbReference type="AlphaFoldDB" id="A0ABC8QBM9"/>
<dbReference type="Pfam" id="PF13503">
    <property type="entry name" value="DUF4123"/>
    <property type="match status" value="1"/>
</dbReference>
<evidence type="ECO:0000313" key="3">
    <source>
        <dbReference type="Proteomes" id="UP001189663"/>
    </source>
</evidence>
<sequence length="313" mass="34619">MEFLTDPIAVDKVVAQICDRQQQDVNGTTWLLVDAALVEFHRISSLIGNWNWPVHNVFARSRLASFGAQAPHLIELPRDVGEVRSKLAKLLRPHSASPAFSWLRSQQSADSLCEALAYLGLVRIDGDMDVHCRFADTRVLPALWAALSEEQHAALSDRVVAWGCCDRAGHPMELATKSAEVLPAVSPFAGTLEFDARQFGAVLDASEPDTIFSAFLETTPELIVDRRRSDLYRTLTQSLARATELQVTQAPDRLQFAVLSVYCGEDFHRLPALAEMWNEVVQGASLKELMKAWTPEIWSALEPGEVDAAVADV</sequence>
<gene>
    <name evidence="2" type="ORF">LMG18096_00012</name>
</gene>
<proteinExistence type="predicted"/>
<name>A0ABC8QBM9_9RALS</name>
<evidence type="ECO:0000313" key="2">
    <source>
        <dbReference type="EMBL" id="CAJ0773711.1"/>
    </source>
</evidence>
<dbReference type="Proteomes" id="UP001189663">
    <property type="component" value="Unassembled WGS sequence"/>
</dbReference>